<dbReference type="InterPro" id="IPR017907">
    <property type="entry name" value="Znf_RING_CS"/>
</dbReference>
<dbReference type="EMBL" id="LT671822">
    <property type="protein sequence ID" value="SHO76668.1"/>
    <property type="molecule type" value="Genomic_DNA"/>
</dbReference>
<evidence type="ECO:0000256" key="10">
    <source>
        <dbReference type="ARBA" id="ARBA00022853"/>
    </source>
</evidence>
<keyword evidence="8 15" id="KW-0833">Ubl conjugation pathway</keyword>
<dbReference type="UniPathway" id="UPA00143"/>
<evidence type="ECO:0000313" key="19">
    <source>
        <dbReference type="EMBL" id="SHO76668.1"/>
    </source>
</evidence>
<comment type="subcellular location">
    <subcellularLocation>
        <location evidence="2 15">Nucleus</location>
    </subcellularLocation>
</comment>
<dbReference type="PROSITE" id="PS00518">
    <property type="entry name" value="ZF_RING_1"/>
    <property type="match status" value="1"/>
</dbReference>
<dbReference type="InterPro" id="IPR001841">
    <property type="entry name" value="Znf_RING"/>
</dbReference>
<dbReference type="Pfam" id="PF26095">
    <property type="entry name" value="CC_Bre1"/>
    <property type="match status" value="1"/>
</dbReference>
<dbReference type="GO" id="GO:0006325">
    <property type="term" value="P:chromatin organization"/>
    <property type="evidence" value="ECO:0007669"/>
    <property type="project" value="UniProtKB-KW"/>
</dbReference>
<evidence type="ECO:0000256" key="11">
    <source>
        <dbReference type="ARBA" id="ARBA00023054"/>
    </source>
</evidence>
<evidence type="ECO:0000256" key="16">
    <source>
        <dbReference type="SAM" id="Coils"/>
    </source>
</evidence>
<name>A0A1M8A2K9_MALS4</name>
<dbReference type="GO" id="GO:0061630">
    <property type="term" value="F:ubiquitin protein ligase activity"/>
    <property type="evidence" value="ECO:0007669"/>
    <property type="project" value="UniProtKB-EC"/>
</dbReference>
<comment type="function">
    <text evidence="13">E3 ubiquitin-protein ligase that mediates monoubiquitination of histone H2B to form H2BK123ub1. H2BK123ub1 gives a specific tag for epigenetic transcriptional activation and is also a prerequisite for H3K4me and H3K79me formation.</text>
</comment>
<keyword evidence="6 15" id="KW-0479">Metal-binding</keyword>
<sequence>MERKRELVDAGDAATKRVHLDVDLGEEDDASPDYQRLERFRKEAIYRGLREAKRESARARQDLQALENRVRDMQESILAVGRFWDRMTYQCSVLPVDEPALQAELEAARAQPLTIVPGTASPAPMDVLSARSALLERVLTHLAKHSTAAVASANDATQLQERCAGLAGEVSSLQHSLQQAQVQWQTSQERVERLQELLRAAERRVDRLQSDSVREVEDPQGAHAAASAKEPSGPSAASAGTAPPEAAHKAESPAADDSAARADTAASELAAARDELTTLRELAHTRERALTDVRQELLEARQGAAALQQQLQSLPAERVQSHPAYHAVQAEMVFLQQEAARLREAAAASERENAEMREFRIEFQHQTTTQANTHSDELQKQIRLRDADVVRLRGQRDDLNAELLERRARENVKFTQVDEAKALMARKEEQVAVLQSQATRLKTELAALRGDAASVQASGAAPVPPQADAASLRLQLQAASASSAALCDEVDRLSAAYEELEKQAEVRLAGLAKLEDKVLRLTTEKSKADSKYFAAMRAKDALEAEKRALARSAERQTKVIERYMDTEKGLQAQLVQAEKEVSAYRRSVQTHASKLAEADRDVSVLRRRLSEAERARAAAEGSVAQHLATANDEAAARQRAEEKISSLDREVAKLRRRAAESAAAGPRRKGSESETHLEYLNTLLRCSACKERYRDRIITRCLHTFCETCVNARIQTRQRKCPHCGLAFATSDVQVLYLQ</sequence>
<feature type="compositionally biased region" description="Basic and acidic residues" evidence="17">
    <location>
        <begin position="205"/>
        <end position="217"/>
    </location>
</feature>
<dbReference type="InterPro" id="IPR013083">
    <property type="entry name" value="Znf_RING/FYVE/PHD"/>
</dbReference>
<dbReference type="GO" id="GO:0008270">
    <property type="term" value="F:zinc ion binding"/>
    <property type="evidence" value="ECO:0007669"/>
    <property type="project" value="UniProtKB-KW"/>
</dbReference>
<dbReference type="GO" id="GO:0005634">
    <property type="term" value="C:nucleus"/>
    <property type="evidence" value="ECO:0007669"/>
    <property type="project" value="UniProtKB-SubCell"/>
</dbReference>
<evidence type="ECO:0000256" key="6">
    <source>
        <dbReference type="ARBA" id="ARBA00022723"/>
    </source>
</evidence>
<keyword evidence="19" id="KW-0436">Ligase</keyword>
<feature type="coiled-coil region" evidence="16">
    <location>
        <begin position="417"/>
        <end position="451"/>
    </location>
</feature>
<dbReference type="VEuPathDB" id="FungiDB:MSYG_1006"/>
<evidence type="ECO:0000256" key="12">
    <source>
        <dbReference type="ARBA" id="ARBA00023242"/>
    </source>
</evidence>
<evidence type="ECO:0000313" key="20">
    <source>
        <dbReference type="Proteomes" id="UP000186303"/>
    </source>
</evidence>
<evidence type="ECO:0000256" key="15">
    <source>
        <dbReference type="RuleBase" id="RU365038"/>
    </source>
</evidence>
<comment type="similarity">
    <text evidence="4 15">Belongs to the BRE1 family.</text>
</comment>
<keyword evidence="7 14" id="KW-0863">Zinc-finger</keyword>
<feature type="compositionally biased region" description="Low complexity" evidence="17">
    <location>
        <begin position="255"/>
        <end position="267"/>
    </location>
</feature>
<evidence type="ECO:0000259" key="18">
    <source>
        <dbReference type="PROSITE" id="PS50089"/>
    </source>
</evidence>
<dbReference type="PANTHER" id="PTHR23163:SF0">
    <property type="entry name" value="E3 UBIQUITIN-PROTEIN LIGASE BRE1"/>
    <property type="match status" value="1"/>
</dbReference>
<dbReference type="Pfam" id="PF08647">
    <property type="entry name" value="BRE1"/>
    <property type="match status" value="1"/>
</dbReference>
<dbReference type="InterPro" id="IPR018957">
    <property type="entry name" value="Znf_C3HC4_RING-type"/>
</dbReference>
<evidence type="ECO:0000256" key="8">
    <source>
        <dbReference type="ARBA" id="ARBA00022786"/>
    </source>
</evidence>
<keyword evidence="11 15" id="KW-0175">Coiled coil</keyword>
<accession>A0A1M8A2K9</accession>
<keyword evidence="10 15" id="KW-0156">Chromatin regulator</keyword>
<evidence type="ECO:0000256" key="9">
    <source>
        <dbReference type="ARBA" id="ARBA00022833"/>
    </source>
</evidence>
<evidence type="ECO:0000256" key="14">
    <source>
        <dbReference type="PROSITE-ProRule" id="PRU00175"/>
    </source>
</evidence>
<dbReference type="PROSITE" id="PS50089">
    <property type="entry name" value="ZF_RING_2"/>
    <property type="match status" value="1"/>
</dbReference>
<feature type="coiled-coil region" evidence="16">
    <location>
        <begin position="49"/>
        <end position="76"/>
    </location>
</feature>
<organism evidence="19 20">
    <name type="scientific">Malassezia sympodialis (strain ATCC 42132)</name>
    <name type="common">Atopic eczema-associated yeast</name>
    <dbReference type="NCBI Taxonomy" id="1230383"/>
    <lineage>
        <taxon>Eukaryota</taxon>
        <taxon>Fungi</taxon>
        <taxon>Dikarya</taxon>
        <taxon>Basidiomycota</taxon>
        <taxon>Ustilaginomycotina</taxon>
        <taxon>Malasseziomycetes</taxon>
        <taxon>Malasseziales</taxon>
        <taxon>Malasseziaceae</taxon>
        <taxon>Malassezia</taxon>
    </lineage>
</organism>
<feature type="region of interest" description="Disordered" evidence="17">
    <location>
        <begin position="620"/>
        <end position="641"/>
    </location>
</feature>
<dbReference type="Gene3D" id="3.30.40.10">
    <property type="entry name" value="Zinc/RING finger domain, C3HC4 (zinc finger)"/>
    <property type="match status" value="1"/>
</dbReference>
<dbReference type="GO" id="GO:0016874">
    <property type="term" value="F:ligase activity"/>
    <property type="evidence" value="ECO:0007669"/>
    <property type="project" value="UniProtKB-KW"/>
</dbReference>
<dbReference type="EC" id="2.3.2.27" evidence="15"/>
<evidence type="ECO:0000256" key="3">
    <source>
        <dbReference type="ARBA" id="ARBA00004906"/>
    </source>
</evidence>
<gene>
    <name evidence="19" type="ORF">MSYG_1006</name>
</gene>
<dbReference type="OMA" id="YRQMQEY"/>
<dbReference type="InterPro" id="IPR058643">
    <property type="entry name" value="BRE1-like_CC"/>
</dbReference>
<dbReference type="GO" id="GO:0016567">
    <property type="term" value="P:protein ubiquitination"/>
    <property type="evidence" value="ECO:0007669"/>
    <property type="project" value="UniProtKB-UniRule"/>
</dbReference>
<dbReference type="Pfam" id="PF00097">
    <property type="entry name" value="zf-C3HC4"/>
    <property type="match status" value="1"/>
</dbReference>
<keyword evidence="5 15" id="KW-0808">Transferase</keyword>
<dbReference type="SMART" id="SM00184">
    <property type="entry name" value="RING"/>
    <property type="match status" value="1"/>
</dbReference>
<dbReference type="AlphaFoldDB" id="A0A1M8A2K9"/>
<feature type="region of interest" description="Disordered" evidence="17">
    <location>
        <begin position="205"/>
        <end position="267"/>
    </location>
</feature>
<evidence type="ECO:0000256" key="1">
    <source>
        <dbReference type="ARBA" id="ARBA00000900"/>
    </source>
</evidence>
<dbReference type="OrthoDB" id="10266039at2759"/>
<feature type="domain" description="RING-type" evidence="18">
    <location>
        <begin position="686"/>
        <end position="724"/>
    </location>
</feature>
<evidence type="ECO:0000256" key="7">
    <source>
        <dbReference type="ARBA" id="ARBA00022771"/>
    </source>
</evidence>
<dbReference type="GO" id="GO:0033503">
    <property type="term" value="C:HULC complex"/>
    <property type="evidence" value="ECO:0007669"/>
    <property type="project" value="TreeGrafter"/>
</dbReference>
<comment type="catalytic activity">
    <reaction evidence="1 15">
        <text>S-ubiquitinyl-[E2 ubiquitin-conjugating enzyme]-L-cysteine + [acceptor protein]-L-lysine = [E2 ubiquitin-conjugating enzyme]-L-cysteine + N(6)-ubiquitinyl-[acceptor protein]-L-lysine.</text>
        <dbReference type="EC" id="2.3.2.27"/>
    </reaction>
</comment>
<feature type="compositionally biased region" description="Low complexity" evidence="17">
    <location>
        <begin position="224"/>
        <end position="245"/>
    </location>
</feature>
<dbReference type="SUPFAM" id="SSF57850">
    <property type="entry name" value="RING/U-box"/>
    <property type="match status" value="1"/>
</dbReference>
<evidence type="ECO:0000256" key="13">
    <source>
        <dbReference type="ARBA" id="ARBA00059679"/>
    </source>
</evidence>
<keyword evidence="9 15" id="KW-0862">Zinc</keyword>
<dbReference type="InterPro" id="IPR013956">
    <property type="entry name" value="E3_ubiquit_lig_Bre1"/>
</dbReference>
<proteinExistence type="inferred from homology"/>
<dbReference type="CDD" id="cd16499">
    <property type="entry name" value="RING-HC_Bre1-like"/>
    <property type="match status" value="1"/>
</dbReference>
<dbReference type="Proteomes" id="UP000186303">
    <property type="component" value="Chromosome 2"/>
</dbReference>
<reference evidence="20" key="1">
    <citation type="journal article" date="2017" name="Nucleic Acids Res.">
        <title>Proteogenomics produces comprehensive and highly accurate protein-coding gene annotation in a complete genome assembly of Malassezia sympodialis.</title>
        <authorList>
            <person name="Zhu Y."/>
            <person name="Engstroem P.G."/>
            <person name="Tellgren-Roth C."/>
            <person name="Baudo C.D."/>
            <person name="Kennell J.C."/>
            <person name="Sun S."/>
            <person name="Billmyre R.B."/>
            <person name="Schroeder M.S."/>
            <person name="Andersson A."/>
            <person name="Holm T."/>
            <person name="Sigurgeirsson B."/>
            <person name="Wu G."/>
            <person name="Sankaranarayanan S.R."/>
            <person name="Siddharthan R."/>
            <person name="Sanyal K."/>
            <person name="Lundeberg J."/>
            <person name="Nystedt B."/>
            <person name="Boekhout T."/>
            <person name="Dawson T.L. Jr."/>
            <person name="Heitman J."/>
            <person name="Scheynius A."/>
            <person name="Lehtioe J."/>
        </authorList>
    </citation>
    <scope>NUCLEOTIDE SEQUENCE [LARGE SCALE GENOMIC DNA]</scope>
    <source>
        <strain evidence="20">ATCC 42132</strain>
    </source>
</reference>
<comment type="pathway">
    <text evidence="3 15">Protein modification; protein ubiquitination.</text>
</comment>
<dbReference type="STRING" id="1230383.A0A1M8A2K9"/>
<keyword evidence="20" id="KW-1185">Reference proteome</keyword>
<evidence type="ECO:0000256" key="4">
    <source>
        <dbReference type="ARBA" id="ARBA00005555"/>
    </source>
</evidence>
<protein>
    <recommendedName>
        <fullName evidence="15">E3 ubiquitin protein ligase</fullName>
        <ecNumber evidence="15">2.3.2.27</ecNumber>
    </recommendedName>
</protein>
<dbReference type="PANTHER" id="PTHR23163">
    <property type="entry name" value="RING FINGER PROTEIN-RELATED"/>
    <property type="match status" value="1"/>
</dbReference>
<evidence type="ECO:0000256" key="5">
    <source>
        <dbReference type="ARBA" id="ARBA00022679"/>
    </source>
</evidence>
<evidence type="ECO:0000256" key="17">
    <source>
        <dbReference type="SAM" id="MobiDB-lite"/>
    </source>
</evidence>
<evidence type="ECO:0000256" key="2">
    <source>
        <dbReference type="ARBA" id="ARBA00004123"/>
    </source>
</evidence>
<keyword evidence="12 15" id="KW-0539">Nucleus</keyword>